<dbReference type="AlphaFoldDB" id="A0A2M8LIB9"/>
<organism evidence="1 2">
    <name type="scientific">Candidatus Uhrbacteria bacterium CG10_big_fil_rev_8_21_14_0_10_48_16</name>
    <dbReference type="NCBI Taxonomy" id="1975038"/>
    <lineage>
        <taxon>Bacteria</taxon>
        <taxon>Candidatus Uhriibacteriota</taxon>
    </lineage>
</organism>
<proteinExistence type="predicted"/>
<evidence type="ECO:0000313" key="1">
    <source>
        <dbReference type="EMBL" id="PJE77190.1"/>
    </source>
</evidence>
<reference evidence="2" key="1">
    <citation type="submission" date="2017-09" db="EMBL/GenBank/DDBJ databases">
        <title>Depth-based differentiation of microbial function through sediment-hosted aquifers and enrichment of novel symbionts in the deep terrestrial subsurface.</title>
        <authorList>
            <person name="Probst A.J."/>
            <person name="Ladd B."/>
            <person name="Jarett J.K."/>
            <person name="Geller-Mcgrath D.E."/>
            <person name="Sieber C.M.K."/>
            <person name="Emerson J.B."/>
            <person name="Anantharaman K."/>
            <person name="Thomas B.C."/>
            <person name="Malmstrom R."/>
            <person name="Stieglmeier M."/>
            <person name="Klingl A."/>
            <person name="Woyke T."/>
            <person name="Ryan C.M."/>
            <person name="Banfield J.F."/>
        </authorList>
    </citation>
    <scope>NUCLEOTIDE SEQUENCE [LARGE SCALE GENOMIC DNA]</scope>
</reference>
<name>A0A2M8LIB9_9BACT</name>
<comment type="caution">
    <text evidence="1">The sequence shown here is derived from an EMBL/GenBank/DDBJ whole genome shotgun (WGS) entry which is preliminary data.</text>
</comment>
<dbReference type="EMBL" id="PFEU01000006">
    <property type="protein sequence ID" value="PJE77190.1"/>
    <property type="molecule type" value="Genomic_DNA"/>
</dbReference>
<evidence type="ECO:0000313" key="2">
    <source>
        <dbReference type="Proteomes" id="UP000231436"/>
    </source>
</evidence>
<gene>
    <name evidence="1" type="ORF">COV05_01085</name>
</gene>
<sequence length="195" mass="21757">MQVLEDADAHKLESSDGVIVVPCSDGDQMPDVFEHQCALAREAGRRVRPHMFSLHGGAMLIAENCPLYREYQVDQLLLQQIREAEGTDLKGIGTVVLYIHAPCGAAGLAGLSLVEQVVLLIRAKERVKEIDTTNVVVCFVHVDYGDRQRTYFISRDRWLSYWASLGRSLWGHLFPTDPHPEAVPTRTSDSTQMAP</sequence>
<dbReference type="Proteomes" id="UP000231436">
    <property type="component" value="Unassembled WGS sequence"/>
</dbReference>
<protein>
    <submittedName>
        <fullName evidence="1">Uncharacterized protein</fullName>
    </submittedName>
</protein>
<accession>A0A2M8LIB9</accession>